<gene>
    <name evidence="1" type="ORF">OG626_25595</name>
</gene>
<sequence>MKSRTRSAVHILTWLACDRRGIDKGETTPQRIAASLSDPLGQELDQ</sequence>
<dbReference type="AlphaFoldDB" id="A0AAU3GZP2"/>
<protein>
    <submittedName>
        <fullName evidence="1">Uncharacterized protein</fullName>
    </submittedName>
</protein>
<accession>A0AAU3GZP2</accession>
<dbReference type="EMBL" id="CP109535">
    <property type="protein sequence ID" value="WTY98016.1"/>
    <property type="molecule type" value="Genomic_DNA"/>
</dbReference>
<evidence type="ECO:0000313" key="1">
    <source>
        <dbReference type="EMBL" id="WTY98016.1"/>
    </source>
</evidence>
<dbReference type="PROSITE" id="PS51257">
    <property type="entry name" value="PROKAR_LIPOPROTEIN"/>
    <property type="match status" value="1"/>
</dbReference>
<proteinExistence type="predicted"/>
<name>A0AAU3GZP2_9ACTN</name>
<organism evidence="1">
    <name type="scientific">Streptomyces sp. NBC_01401</name>
    <dbReference type="NCBI Taxonomy" id="2903854"/>
    <lineage>
        <taxon>Bacteria</taxon>
        <taxon>Bacillati</taxon>
        <taxon>Actinomycetota</taxon>
        <taxon>Actinomycetes</taxon>
        <taxon>Kitasatosporales</taxon>
        <taxon>Streptomycetaceae</taxon>
        <taxon>Streptomyces</taxon>
    </lineage>
</organism>
<reference evidence="1" key="1">
    <citation type="submission" date="2022-10" db="EMBL/GenBank/DDBJ databases">
        <title>The complete genomes of actinobacterial strains from the NBC collection.</title>
        <authorList>
            <person name="Joergensen T.S."/>
            <person name="Alvarez Arevalo M."/>
            <person name="Sterndorff E.B."/>
            <person name="Faurdal D."/>
            <person name="Vuksanovic O."/>
            <person name="Mourched A.-S."/>
            <person name="Charusanti P."/>
            <person name="Shaw S."/>
            <person name="Blin K."/>
            <person name="Weber T."/>
        </authorList>
    </citation>
    <scope>NUCLEOTIDE SEQUENCE</scope>
    <source>
        <strain evidence="1">NBC_01401</strain>
    </source>
</reference>